<evidence type="ECO:0000313" key="1">
    <source>
        <dbReference type="EMBL" id="KAH0454337.1"/>
    </source>
</evidence>
<dbReference type="Proteomes" id="UP000775213">
    <property type="component" value="Unassembled WGS sequence"/>
</dbReference>
<comment type="caution">
    <text evidence="1">The sequence shown here is derived from an EMBL/GenBank/DDBJ whole genome shotgun (WGS) entry which is preliminary data.</text>
</comment>
<dbReference type="PANTHER" id="PTHR34049:SF1">
    <property type="entry name" value="F-BOX PROTEIN SKIP27"/>
    <property type="match status" value="1"/>
</dbReference>
<dbReference type="InterPro" id="IPR036047">
    <property type="entry name" value="F-box-like_dom_sf"/>
</dbReference>
<organism evidence="1 2">
    <name type="scientific">Dendrobium chrysotoxum</name>
    <name type="common">Orchid</name>
    <dbReference type="NCBI Taxonomy" id="161865"/>
    <lineage>
        <taxon>Eukaryota</taxon>
        <taxon>Viridiplantae</taxon>
        <taxon>Streptophyta</taxon>
        <taxon>Embryophyta</taxon>
        <taxon>Tracheophyta</taxon>
        <taxon>Spermatophyta</taxon>
        <taxon>Magnoliopsida</taxon>
        <taxon>Liliopsida</taxon>
        <taxon>Asparagales</taxon>
        <taxon>Orchidaceae</taxon>
        <taxon>Epidendroideae</taxon>
        <taxon>Malaxideae</taxon>
        <taxon>Dendrobiinae</taxon>
        <taxon>Dendrobium</taxon>
    </lineage>
</organism>
<dbReference type="EMBL" id="JAGFBR010000015">
    <property type="protein sequence ID" value="KAH0454337.1"/>
    <property type="molecule type" value="Genomic_DNA"/>
</dbReference>
<protein>
    <recommendedName>
        <fullName evidence="3">F-box domain-containing protein</fullName>
    </recommendedName>
</protein>
<name>A0AAV7GFK8_DENCH</name>
<proteinExistence type="predicted"/>
<evidence type="ECO:0000313" key="2">
    <source>
        <dbReference type="Proteomes" id="UP000775213"/>
    </source>
</evidence>
<dbReference type="AlphaFoldDB" id="A0AAV7GFK8"/>
<dbReference type="InterPro" id="IPR045286">
    <property type="entry name" value="FBS1-like"/>
</dbReference>
<dbReference type="SUPFAM" id="SSF81383">
    <property type="entry name" value="F-box domain"/>
    <property type="match status" value="1"/>
</dbReference>
<gene>
    <name evidence="1" type="ORF">IEQ34_016261</name>
</gene>
<dbReference type="PANTHER" id="PTHR34049">
    <property type="entry name" value="F-BOX PROTEIN SKIP27"/>
    <property type="match status" value="1"/>
</dbReference>
<keyword evidence="2" id="KW-1185">Reference proteome</keyword>
<evidence type="ECO:0008006" key="3">
    <source>
        <dbReference type="Google" id="ProtNLM"/>
    </source>
</evidence>
<sequence length="189" mass="21641">MQLRVLEPASGFAQSRRTNRYCSVEEEDQVFCSFLLRIENNTTLAHEGTHKPGRRRHIISKSKNAPKLKRLNDGLIEGLDESNFLESLPQDIVVNILTKLRHSDLKHSLLVSKFISEAALVARKTHFLFSTPSTKPVFSRSLELSDSEIPRAPKASRQMRTNQQKSRRFRCDGRRLSSVFLLLLNSPEK</sequence>
<reference evidence="1 2" key="1">
    <citation type="journal article" date="2021" name="Hortic Res">
        <title>Chromosome-scale assembly of the Dendrobium chrysotoxum genome enhances the understanding of orchid evolution.</title>
        <authorList>
            <person name="Zhang Y."/>
            <person name="Zhang G.Q."/>
            <person name="Zhang D."/>
            <person name="Liu X.D."/>
            <person name="Xu X.Y."/>
            <person name="Sun W.H."/>
            <person name="Yu X."/>
            <person name="Zhu X."/>
            <person name="Wang Z.W."/>
            <person name="Zhao X."/>
            <person name="Zhong W.Y."/>
            <person name="Chen H."/>
            <person name="Yin W.L."/>
            <person name="Huang T."/>
            <person name="Niu S.C."/>
            <person name="Liu Z.J."/>
        </authorList>
    </citation>
    <scope>NUCLEOTIDE SEQUENCE [LARGE SCALE GENOMIC DNA]</scope>
    <source>
        <strain evidence="1">Lindl</strain>
    </source>
</reference>
<accession>A0AAV7GFK8</accession>